<evidence type="ECO:0000256" key="1">
    <source>
        <dbReference type="ARBA" id="ARBA00004651"/>
    </source>
</evidence>
<evidence type="ECO:0000313" key="12">
    <source>
        <dbReference type="EMBL" id="ARN81088.1"/>
    </source>
</evidence>
<feature type="transmembrane region" description="Helical" evidence="10">
    <location>
        <begin position="38"/>
        <end position="59"/>
    </location>
</feature>
<evidence type="ECO:0000256" key="9">
    <source>
        <dbReference type="ARBA" id="ARBA00023136"/>
    </source>
</evidence>
<feature type="transmembrane region" description="Helical" evidence="10">
    <location>
        <begin position="241"/>
        <end position="260"/>
    </location>
</feature>
<evidence type="ECO:0000259" key="11">
    <source>
        <dbReference type="Pfam" id="PF01061"/>
    </source>
</evidence>
<keyword evidence="6 10" id="KW-0812">Transmembrane</keyword>
<evidence type="ECO:0000313" key="13">
    <source>
        <dbReference type="Proteomes" id="UP000193978"/>
    </source>
</evidence>
<comment type="subcellular location">
    <subcellularLocation>
        <location evidence="1">Cell membrane</location>
        <topology evidence="1">Multi-pass membrane protein</topology>
    </subcellularLocation>
</comment>
<feature type="domain" description="ABC-2 type transporter transmembrane" evidence="11">
    <location>
        <begin position="23"/>
        <end position="228"/>
    </location>
</feature>
<dbReference type="Pfam" id="PF01061">
    <property type="entry name" value="ABC2_membrane"/>
    <property type="match status" value="1"/>
</dbReference>
<evidence type="ECO:0000256" key="4">
    <source>
        <dbReference type="ARBA" id="ARBA00022475"/>
    </source>
</evidence>
<dbReference type="KEGG" id="mbry:B1812_08375"/>
<dbReference type="PANTHER" id="PTHR30413">
    <property type="entry name" value="INNER MEMBRANE TRANSPORT PERMEASE"/>
    <property type="match status" value="1"/>
</dbReference>
<dbReference type="STRING" id="655015.B1812_08375"/>
<evidence type="ECO:0000256" key="5">
    <source>
        <dbReference type="ARBA" id="ARBA00022597"/>
    </source>
</evidence>
<feature type="transmembrane region" description="Helical" evidence="10">
    <location>
        <begin position="71"/>
        <end position="90"/>
    </location>
</feature>
<keyword evidence="4" id="KW-1003">Cell membrane</keyword>
<dbReference type="InterPro" id="IPR000412">
    <property type="entry name" value="ABC_2_transport"/>
</dbReference>
<protein>
    <submittedName>
        <fullName evidence="12">ABC transporter</fullName>
    </submittedName>
</protein>
<evidence type="ECO:0000256" key="2">
    <source>
        <dbReference type="ARBA" id="ARBA00007783"/>
    </source>
</evidence>
<dbReference type="Proteomes" id="UP000193978">
    <property type="component" value="Chromosome"/>
</dbReference>
<dbReference type="GO" id="GO:0015774">
    <property type="term" value="P:polysaccharide transport"/>
    <property type="evidence" value="ECO:0007669"/>
    <property type="project" value="UniProtKB-KW"/>
</dbReference>
<dbReference type="AlphaFoldDB" id="A0A1W6MU11"/>
<dbReference type="PRINTS" id="PR00164">
    <property type="entry name" value="ABC2TRNSPORT"/>
</dbReference>
<organism evidence="12 13">
    <name type="scientific">Methylocystis bryophila</name>
    <dbReference type="NCBI Taxonomy" id="655015"/>
    <lineage>
        <taxon>Bacteria</taxon>
        <taxon>Pseudomonadati</taxon>
        <taxon>Pseudomonadota</taxon>
        <taxon>Alphaproteobacteria</taxon>
        <taxon>Hyphomicrobiales</taxon>
        <taxon>Methylocystaceae</taxon>
        <taxon>Methylocystis</taxon>
    </lineage>
</organism>
<dbReference type="RefSeq" id="WP_085771177.1">
    <property type="nucleotide sequence ID" value="NZ_AP027149.1"/>
</dbReference>
<evidence type="ECO:0000256" key="3">
    <source>
        <dbReference type="ARBA" id="ARBA00022448"/>
    </source>
</evidence>
<evidence type="ECO:0000256" key="10">
    <source>
        <dbReference type="SAM" id="Phobius"/>
    </source>
</evidence>
<dbReference type="OrthoDB" id="8479094at2"/>
<keyword evidence="3" id="KW-0813">Transport</keyword>
<feature type="transmembrane region" description="Helical" evidence="10">
    <location>
        <begin position="183"/>
        <end position="204"/>
    </location>
</feature>
<dbReference type="InterPro" id="IPR013525">
    <property type="entry name" value="ABC2_TM"/>
</dbReference>
<sequence>MLIEHGERFGLREGVTRQGRVLHAVMLRNIRTRFFGHGLGYLVALAWPLTHIVILLALWSFASRAPPFGESVVLFLATGTVPFMVFSYLSRFMQLSVIMTRPLLAFPEVKVLDVLFASAVLEILSSCCVVLILLVLAWFFDIPVMPRDIVEAFYAFGAAVLLGFGVGLLMGVIALAAPVWMTIYGLLTIVLWMTSGVIFVPDFLPEPMRTMASYHPVLQLVEWMRSAYYEGYGEGLLDRRYVLGVAIGSIFLGLVIERATRGHVLALR</sequence>
<comment type="similarity">
    <text evidence="2">Belongs to the ABC-2 integral membrane protein family.</text>
</comment>
<keyword evidence="7 10" id="KW-1133">Transmembrane helix</keyword>
<keyword evidence="5" id="KW-0762">Sugar transport</keyword>
<reference evidence="12 13" key="1">
    <citation type="submission" date="2017-02" db="EMBL/GenBank/DDBJ databases">
        <authorList>
            <person name="Peterson S.W."/>
        </authorList>
    </citation>
    <scope>NUCLEOTIDE SEQUENCE [LARGE SCALE GENOMIC DNA]</scope>
    <source>
        <strain evidence="12 13">S285</strain>
    </source>
</reference>
<dbReference type="EMBL" id="CP019948">
    <property type="protein sequence ID" value="ARN81088.1"/>
    <property type="molecule type" value="Genomic_DNA"/>
</dbReference>
<gene>
    <name evidence="12" type="ORF">B1812_08375</name>
</gene>
<evidence type="ECO:0000256" key="8">
    <source>
        <dbReference type="ARBA" id="ARBA00023047"/>
    </source>
</evidence>
<dbReference type="GO" id="GO:0043190">
    <property type="term" value="C:ATP-binding cassette (ABC) transporter complex"/>
    <property type="evidence" value="ECO:0007669"/>
    <property type="project" value="InterPro"/>
</dbReference>
<proteinExistence type="inferred from homology"/>
<dbReference type="GO" id="GO:0140359">
    <property type="term" value="F:ABC-type transporter activity"/>
    <property type="evidence" value="ECO:0007669"/>
    <property type="project" value="InterPro"/>
</dbReference>
<feature type="transmembrane region" description="Helical" evidence="10">
    <location>
        <begin position="111"/>
        <end position="140"/>
    </location>
</feature>
<name>A0A1W6MU11_9HYPH</name>
<accession>A0A1W6MU11</accession>
<dbReference type="GO" id="GO:0015920">
    <property type="term" value="P:lipopolysaccharide transport"/>
    <property type="evidence" value="ECO:0007669"/>
    <property type="project" value="TreeGrafter"/>
</dbReference>
<feature type="transmembrane region" description="Helical" evidence="10">
    <location>
        <begin position="152"/>
        <end position="176"/>
    </location>
</feature>
<evidence type="ECO:0000256" key="7">
    <source>
        <dbReference type="ARBA" id="ARBA00022989"/>
    </source>
</evidence>
<evidence type="ECO:0000256" key="6">
    <source>
        <dbReference type="ARBA" id="ARBA00022692"/>
    </source>
</evidence>
<dbReference type="PANTHER" id="PTHR30413:SF10">
    <property type="entry name" value="CAPSULE POLYSACCHARIDE EXPORT INNER-MEMBRANE PROTEIN CTRC"/>
    <property type="match status" value="1"/>
</dbReference>
<keyword evidence="8" id="KW-0625">Polysaccharide transport</keyword>
<keyword evidence="9 10" id="KW-0472">Membrane</keyword>
<keyword evidence="13" id="KW-1185">Reference proteome</keyword>